<dbReference type="GO" id="GO:0036297">
    <property type="term" value="P:interstrand cross-link repair"/>
    <property type="evidence" value="ECO:0007669"/>
    <property type="project" value="TreeGrafter"/>
</dbReference>
<dbReference type="PATRIC" id="fig|1264675.3.peg.3801"/>
<evidence type="ECO:0000313" key="2">
    <source>
        <dbReference type="EMBL" id="ENZ76031.1"/>
    </source>
</evidence>
<dbReference type="GO" id="GO:0006289">
    <property type="term" value="P:nucleotide-excision repair"/>
    <property type="evidence" value="ECO:0007669"/>
    <property type="project" value="TreeGrafter"/>
</dbReference>
<protein>
    <recommendedName>
        <fullName evidence="1">MrfA-like Zn-binding domain-containing protein</fullName>
    </recommendedName>
</protein>
<dbReference type="PANTHER" id="PTHR47957:SF3">
    <property type="entry name" value="ATP-DEPENDENT HELICASE HRQ1"/>
    <property type="match status" value="1"/>
</dbReference>
<dbReference type="InterPro" id="IPR018973">
    <property type="entry name" value="MZB"/>
</dbReference>
<accession>R0CGS2</accession>
<dbReference type="GO" id="GO:0043138">
    <property type="term" value="F:3'-5' DNA helicase activity"/>
    <property type="evidence" value="ECO:0007669"/>
    <property type="project" value="TreeGrafter"/>
</dbReference>
<dbReference type="Proteomes" id="UP000013280">
    <property type="component" value="Unassembled WGS sequence"/>
</dbReference>
<name>R0CGS2_RALPI</name>
<proteinExistence type="predicted"/>
<dbReference type="EMBL" id="APMQ01000012">
    <property type="protein sequence ID" value="ENZ76031.1"/>
    <property type="molecule type" value="Genomic_DNA"/>
</dbReference>
<evidence type="ECO:0000259" key="1">
    <source>
        <dbReference type="Pfam" id="PF09369"/>
    </source>
</evidence>
<dbReference type="Pfam" id="PF09369">
    <property type="entry name" value="MZB"/>
    <property type="match status" value="1"/>
</dbReference>
<sequence>MVRLQEICSDKQVWISGKCYTSGAIYSPIRSERFEAFKKRRLYRECERCGFADTKPFGVGVELNAVYDCPACGGSDTFGPARQWLRPPGFAHPVFEQEVTSPDDMPQTSYATRAKLTMVTPAETAGWDHISPRLRVMTSRQHLLVSNTGPKKLGYTHCVACGSIEADVTPEPKLFMPHAKPYPDDDSTCPGDNARKHLVLGTDFISDVALFSLRVEYPLILRPGTYPTSVALRTVSEALAKAACQLLDIEPGEIMAEYRPALTKDSAGRDGLQAEIFLYDTLPGGAGFSTQAARLGVALFKRASELLKGCPEQCDSSCYRCLRSFKNKIEHHLLDRHVGSELVEYLLSGKIPEFNAERVAASAHLLMTDLQRQYSDGIQFERDVKVTLASGDEVSIPILCRAANGRALAIFISAPLTEDTVDEEATANRVADELGMSVVSVNELLVRENLPAATTEVQSEIKRL</sequence>
<reference evidence="2 3" key="1">
    <citation type="journal article" date="2013" name="Genome Announc.">
        <title>Draft Genome Sequence for Ralstonia sp. Strain OR214, a Bacterium with Potential for Bioremediation.</title>
        <authorList>
            <person name="Utturkar S.M."/>
            <person name="Bollmann A."/>
            <person name="Brzoska R.M."/>
            <person name="Klingeman D.M."/>
            <person name="Epstein S.E."/>
            <person name="Palumbo A.V."/>
            <person name="Brown S.D."/>
        </authorList>
    </citation>
    <scope>NUCLEOTIDE SEQUENCE [LARGE SCALE GENOMIC DNA]</scope>
    <source>
        <strain evidence="2 3">OR214</strain>
    </source>
</reference>
<comment type="caution">
    <text evidence="2">The sequence shown here is derived from an EMBL/GenBank/DDBJ whole genome shotgun (WGS) entry which is preliminary data.</text>
</comment>
<feature type="domain" description="MrfA-like Zn-binding" evidence="1">
    <location>
        <begin position="236"/>
        <end position="322"/>
    </location>
</feature>
<dbReference type="PANTHER" id="PTHR47957">
    <property type="entry name" value="ATP-DEPENDENT HELICASE HRQ1"/>
    <property type="match status" value="1"/>
</dbReference>
<dbReference type="AlphaFoldDB" id="R0CGS2"/>
<evidence type="ECO:0000313" key="3">
    <source>
        <dbReference type="Proteomes" id="UP000013280"/>
    </source>
</evidence>
<organism evidence="2 3">
    <name type="scientific">Ralstonia pickettii OR214</name>
    <dbReference type="NCBI Taxonomy" id="1264675"/>
    <lineage>
        <taxon>Bacteria</taxon>
        <taxon>Pseudomonadati</taxon>
        <taxon>Pseudomonadota</taxon>
        <taxon>Betaproteobacteria</taxon>
        <taxon>Burkholderiales</taxon>
        <taxon>Burkholderiaceae</taxon>
        <taxon>Ralstonia</taxon>
    </lineage>
</organism>
<gene>
    <name evidence="2" type="ORF">OR214_03865</name>
</gene>